<reference evidence="12 13" key="1">
    <citation type="submission" date="2018-08" db="EMBL/GenBank/DDBJ databases">
        <title>A genome reference for cultivated species of the human gut microbiota.</title>
        <authorList>
            <person name="Zou Y."/>
            <person name="Xue W."/>
            <person name="Luo G."/>
        </authorList>
    </citation>
    <scope>NUCLEOTIDE SEQUENCE [LARGE SCALE GENOMIC DNA]</scope>
    <source>
        <strain evidence="12 13">AM16-50</strain>
    </source>
</reference>
<dbReference type="SUPFAM" id="SSF56935">
    <property type="entry name" value="Porins"/>
    <property type="match status" value="1"/>
</dbReference>
<dbReference type="InterPro" id="IPR008969">
    <property type="entry name" value="CarboxyPept-like_regulatory"/>
</dbReference>
<comment type="caution">
    <text evidence="12">The sequence shown here is derived from an EMBL/GenBank/DDBJ whole genome shotgun (WGS) entry which is preliminary data.</text>
</comment>
<evidence type="ECO:0000256" key="1">
    <source>
        <dbReference type="ARBA" id="ARBA00004571"/>
    </source>
</evidence>
<evidence type="ECO:0000313" key="12">
    <source>
        <dbReference type="EMBL" id="RHH79999.1"/>
    </source>
</evidence>
<dbReference type="GO" id="GO:0009279">
    <property type="term" value="C:cell outer membrane"/>
    <property type="evidence" value="ECO:0007669"/>
    <property type="project" value="UniProtKB-SubCell"/>
</dbReference>
<dbReference type="PROSITE" id="PS52016">
    <property type="entry name" value="TONB_DEPENDENT_REC_3"/>
    <property type="match status" value="1"/>
</dbReference>
<keyword evidence="2 8" id="KW-0813">Transport</keyword>
<dbReference type="InterPro" id="IPR039426">
    <property type="entry name" value="TonB-dep_rcpt-like"/>
</dbReference>
<dbReference type="AlphaFoldDB" id="A0A414Y1Q3"/>
<dbReference type="RefSeq" id="WP_122290915.1">
    <property type="nucleotide sequence ID" value="NZ_QRKC01000001.1"/>
</dbReference>
<evidence type="ECO:0000256" key="5">
    <source>
        <dbReference type="ARBA" id="ARBA00023077"/>
    </source>
</evidence>
<evidence type="ECO:0000256" key="7">
    <source>
        <dbReference type="ARBA" id="ARBA00023237"/>
    </source>
</evidence>
<dbReference type="SUPFAM" id="SSF49464">
    <property type="entry name" value="Carboxypeptidase regulatory domain-like"/>
    <property type="match status" value="1"/>
</dbReference>
<dbReference type="Proteomes" id="UP000283732">
    <property type="component" value="Unassembled WGS sequence"/>
</dbReference>
<comment type="similarity">
    <text evidence="8 9">Belongs to the TonB-dependent receptor family.</text>
</comment>
<keyword evidence="7 8" id="KW-0998">Cell outer membrane</keyword>
<dbReference type="Pfam" id="PF07715">
    <property type="entry name" value="Plug"/>
    <property type="match status" value="1"/>
</dbReference>
<dbReference type="NCBIfam" id="TIGR04057">
    <property type="entry name" value="SusC_RagA_signa"/>
    <property type="match status" value="1"/>
</dbReference>
<evidence type="ECO:0000256" key="4">
    <source>
        <dbReference type="ARBA" id="ARBA00022692"/>
    </source>
</evidence>
<evidence type="ECO:0000259" key="11">
    <source>
        <dbReference type="Pfam" id="PF07715"/>
    </source>
</evidence>
<keyword evidence="4 8" id="KW-0812">Transmembrane</keyword>
<dbReference type="InterPro" id="IPR023997">
    <property type="entry name" value="TonB-dep_OMP_SusC/RagA_CS"/>
</dbReference>
<feature type="domain" description="TonB-dependent receptor-like beta-barrel" evidence="10">
    <location>
        <begin position="501"/>
        <end position="1058"/>
    </location>
</feature>
<dbReference type="NCBIfam" id="TIGR04056">
    <property type="entry name" value="OMP_RagA_SusC"/>
    <property type="match status" value="1"/>
</dbReference>
<evidence type="ECO:0000256" key="3">
    <source>
        <dbReference type="ARBA" id="ARBA00022452"/>
    </source>
</evidence>
<dbReference type="Gene3D" id="2.40.170.20">
    <property type="entry name" value="TonB-dependent receptor, beta-barrel domain"/>
    <property type="match status" value="1"/>
</dbReference>
<evidence type="ECO:0000256" key="6">
    <source>
        <dbReference type="ARBA" id="ARBA00023136"/>
    </source>
</evidence>
<proteinExistence type="inferred from homology"/>
<keyword evidence="3 8" id="KW-1134">Transmembrane beta strand</keyword>
<dbReference type="InterPro" id="IPR023996">
    <property type="entry name" value="TonB-dep_OMP_SusC/RagA"/>
</dbReference>
<evidence type="ECO:0000256" key="2">
    <source>
        <dbReference type="ARBA" id="ARBA00022448"/>
    </source>
</evidence>
<dbReference type="Pfam" id="PF13715">
    <property type="entry name" value="CarbopepD_reg_2"/>
    <property type="match status" value="1"/>
</dbReference>
<dbReference type="EMBL" id="QRKC01000001">
    <property type="protein sequence ID" value="RHH79999.1"/>
    <property type="molecule type" value="Genomic_DNA"/>
</dbReference>
<dbReference type="InterPro" id="IPR012910">
    <property type="entry name" value="Plug_dom"/>
</dbReference>
<dbReference type="InterPro" id="IPR000531">
    <property type="entry name" value="Beta-barrel_TonB"/>
</dbReference>
<comment type="subcellular location">
    <subcellularLocation>
        <location evidence="1 8">Cell outer membrane</location>
        <topology evidence="1 8">Multi-pass membrane protein</topology>
    </subcellularLocation>
</comment>
<gene>
    <name evidence="12" type="ORF">DW191_02410</name>
</gene>
<keyword evidence="5 9" id="KW-0798">TonB box</keyword>
<accession>A0A414Y1Q3</accession>
<dbReference type="InterPro" id="IPR037066">
    <property type="entry name" value="Plug_dom_sf"/>
</dbReference>
<organism evidence="12 13">
    <name type="scientific">Parabacteroides merdae</name>
    <dbReference type="NCBI Taxonomy" id="46503"/>
    <lineage>
        <taxon>Bacteria</taxon>
        <taxon>Pseudomonadati</taxon>
        <taxon>Bacteroidota</taxon>
        <taxon>Bacteroidia</taxon>
        <taxon>Bacteroidales</taxon>
        <taxon>Tannerellaceae</taxon>
        <taxon>Parabacteroides</taxon>
    </lineage>
</organism>
<evidence type="ECO:0000313" key="13">
    <source>
        <dbReference type="Proteomes" id="UP000283732"/>
    </source>
</evidence>
<evidence type="ECO:0000256" key="9">
    <source>
        <dbReference type="RuleBase" id="RU003357"/>
    </source>
</evidence>
<dbReference type="FunFam" id="2.170.130.10:FF:000003">
    <property type="entry name" value="SusC/RagA family TonB-linked outer membrane protein"/>
    <property type="match status" value="1"/>
</dbReference>
<evidence type="ECO:0000256" key="8">
    <source>
        <dbReference type="PROSITE-ProRule" id="PRU01360"/>
    </source>
</evidence>
<dbReference type="Pfam" id="PF00593">
    <property type="entry name" value="TonB_dep_Rec_b-barrel"/>
    <property type="match status" value="1"/>
</dbReference>
<sequence>MEKSRHGAFVYAQKVLKHLLFLFLLINLLSISPDISASTTLLEQKYTLNLSFKDARLEQVLDAIMKQSGVKIAYSSDELQKDRVVSVNIQTSDILTALRSVLGDGYSFKQIEDYIAIARKEISDASDIVSNIADDRNWTIQGQVLENTEPPYPLPGVNILIKGTSLGTVSDGNGYFSIKAKKGDVLIFRYLGFKDYEYVVSRSISNLTVSLTADSEELDEIVVTGISEEKRVNSVSAVSTLDVTKNLSTKPITSLSQSLQGGITGLNVTQSSGLPGADAATIKIRGISSLITNNDPLVLVDGIPMDMNQLDPNTIESVTVLKDAAASAIYGARAANGVIVVKTRRGMPGKINISYNGYVGIQQPTYLPDFVDAAGYMEMVNSANQNIGGDAVYSQSDIENTRNHVDLYKYPDNSWSDFLFKNGMVQSHSVGVSGGSNLARFALTVNYLNNEGLIDKANADRLNIRANTTVNLLDNLSVDMDFNSYRTKRTEPMYRDGAYTSSIIDWMYATPPNTVARYPLKEGSDIIYYGNRPEQRNPAAMMDQGGKYQLLSDNININISPRWEIIPHLIARARYSYQVTSSTNTRKRKAYNFFDYSSNSLLETWDAIDKSGQNRSSYYYLGGTLEYTFERDKHRLFAIGGYNQELTNKDDWDQWSMVSLFAKANYTFNSRYLLEATVRRDGSSRFGPGHKFGVFPSVGGGWNVHEEKFMEPTRKFLNEFKLRASYGLLGNENIGLYKYQSMIDASNGNESSFGNPNLTWETVKMLDVGTDIRLFKDLSITFDYYNKLTTDLILEPPISYIGGTKKTYLNSGSLRNRGWELDFVYGTQVTKDFSFSIHGGLSHNENKIEELFGGPYDNGSKIHKEGYALNSFYVYPTQGLLQEDDFVIDTNGDLVPKEGIVIFDGQKPGDIHYLDNNGDGKITTEDRVIRGDEQPSLNYFANLSLNFKKWNLEVLFQGVQGVDAYYSEPYSFGLNTGGDGQTPLAIQMDYWTPSNIDARYPRMAPNSTYGNNNHTSDFWHFDASYCRVKYIQLGYMFDQMGLKKIGISGIRVYANVQNPFTFSKENLVDPESRGQKSSYPLVKTYSVGVSLNF</sequence>
<name>A0A414Y1Q3_9BACT</name>
<dbReference type="Gene3D" id="2.170.130.10">
    <property type="entry name" value="TonB-dependent receptor, plug domain"/>
    <property type="match status" value="1"/>
</dbReference>
<evidence type="ECO:0000259" key="10">
    <source>
        <dbReference type="Pfam" id="PF00593"/>
    </source>
</evidence>
<keyword evidence="6 8" id="KW-0472">Membrane</keyword>
<protein>
    <submittedName>
        <fullName evidence="12">SusC/RagA family TonB-linked outer membrane protein</fullName>
    </submittedName>
</protein>
<dbReference type="InterPro" id="IPR036942">
    <property type="entry name" value="Beta-barrel_TonB_sf"/>
</dbReference>
<feature type="domain" description="TonB-dependent receptor plug" evidence="11">
    <location>
        <begin position="244"/>
        <end position="338"/>
    </location>
</feature>